<proteinExistence type="predicted"/>
<dbReference type="EMBL" id="CAJVPU010000672">
    <property type="protein sequence ID" value="CAG8458585.1"/>
    <property type="molecule type" value="Genomic_DNA"/>
</dbReference>
<sequence>MDTPINRMEKEIAEVYMTIVKNKKCKLKRNKEENQVDKKLTDSSKPKREAQEEAVVDEKKLNEIDFIIMNLREKE</sequence>
<gene>
    <name evidence="1" type="ORF">DHETER_LOCUS1177</name>
</gene>
<evidence type="ECO:0000313" key="2">
    <source>
        <dbReference type="Proteomes" id="UP000789702"/>
    </source>
</evidence>
<accession>A0ACA9K8G2</accession>
<reference evidence="1" key="1">
    <citation type="submission" date="2021-06" db="EMBL/GenBank/DDBJ databases">
        <authorList>
            <person name="Kallberg Y."/>
            <person name="Tangrot J."/>
            <person name="Rosling A."/>
        </authorList>
    </citation>
    <scope>NUCLEOTIDE SEQUENCE</scope>
    <source>
        <strain evidence="1">IL203A</strain>
    </source>
</reference>
<keyword evidence="2" id="KW-1185">Reference proteome</keyword>
<protein>
    <submittedName>
        <fullName evidence="1">14474_t:CDS:1</fullName>
    </submittedName>
</protein>
<name>A0ACA9K8G2_9GLOM</name>
<comment type="caution">
    <text evidence="1">The sequence shown here is derived from an EMBL/GenBank/DDBJ whole genome shotgun (WGS) entry which is preliminary data.</text>
</comment>
<evidence type="ECO:0000313" key="1">
    <source>
        <dbReference type="EMBL" id="CAG8458585.1"/>
    </source>
</evidence>
<organism evidence="1 2">
    <name type="scientific">Dentiscutata heterogama</name>
    <dbReference type="NCBI Taxonomy" id="1316150"/>
    <lineage>
        <taxon>Eukaryota</taxon>
        <taxon>Fungi</taxon>
        <taxon>Fungi incertae sedis</taxon>
        <taxon>Mucoromycota</taxon>
        <taxon>Glomeromycotina</taxon>
        <taxon>Glomeromycetes</taxon>
        <taxon>Diversisporales</taxon>
        <taxon>Gigasporaceae</taxon>
        <taxon>Dentiscutata</taxon>
    </lineage>
</organism>
<dbReference type="Proteomes" id="UP000789702">
    <property type="component" value="Unassembled WGS sequence"/>
</dbReference>